<name>A0AA97NSW9_PYRO3</name>
<dbReference type="SUPFAM" id="SSF46579">
    <property type="entry name" value="Prefoldin"/>
    <property type="match status" value="1"/>
</dbReference>
<accession>A0AA97NSW9</accession>
<keyword evidence="2" id="KW-0143">Chaperone</keyword>
<proteinExistence type="inferred from homology"/>
<dbReference type="InterPro" id="IPR002777">
    <property type="entry name" value="PFD_beta-like"/>
</dbReference>
<dbReference type="InterPro" id="IPR009053">
    <property type="entry name" value="Prefoldin"/>
</dbReference>
<dbReference type="AlphaFoldDB" id="A0AA97NSW9"/>
<keyword evidence="3" id="KW-0175">Coiled coil</keyword>
<dbReference type="FunFam" id="1.10.287.370:FF:000003">
    <property type="entry name" value="Prefoldin subunit 6"/>
    <property type="match status" value="1"/>
</dbReference>
<dbReference type="GO" id="GO:0051082">
    <property type="term" value="F:unfolded protein binding"/>
    <property type="evidence" value="ECO:0007669"/>
    <property type="project" value="InterPro"/>
</dbReference>
<evidence type="ECO:0000256" key="3">
    <source>
        <dbReference type="SAM" id="Coils"/>
    </source>
</evidence>
<dbReference type="CDD" id="cd23161">
    <property type="entry name" value="Prefoldin_6"/>
    <property type="match status" value="1"/>
</dbReference>
<evidence type="ECO:0008006" key="5">
    <source>
        <dbReference type="Google" id="ProtNLM"/>
    </source>
</evidence>
<dbReference type="GO" id="GO:0051131">
    <property type="term" value="P:chaperone-mediated protein complex assembly"/>
    <property type="evidence" value="ECO:0007669"/>
    <property type="project" value="TreeGrafter"/>
</dbReference>
<dbReference type="GO" id="GO:0005737">
    <property type="term" value="C:cytoplasm"/>
    <property type="evidence" value="ECO:0007669"/>
    <property type="project" value="TreeGrafter"/>
</dbReference>
<feature type="coiled-coil region" evidence="3">
    <location>
        <begin position="1"/>
        <end position="38"/>
    </location>
</feature>
<evidence type="ECO:0000313" key="4">
    <source>
        <dbReference type="EMBL" id="ELQ35710.1"/>
    </source>
</evidence>
<organism evidence="4">
    <name type="scientific">Pyricularia oryzae (strain Y34)</name>
    <name type="common">Rice blast fungus</name>
    <name type="synonym">Magnaporthe oryzae</name>
    <dbReference type="NCBI Taxonomy" id="1143189"/>
    <lineage>
        <taxon>Eukaryota</taxon>
        <taxon>Fungi</taxon>
        <taxon>Dikarya</taxon>
        <taxon>Ascomycota</taxon>
        <taxon>Pezizomycotina</taxon>
        <taxon>Sordariomycetes</taxon>
        <taxon>Sordariomycetidae</taxon>
        <taxon>Magnaporthales</taxon>
        <taxon>Pyriculariaceae</taxon>
        <taxon>Pyricularia</taxon>
    </lineage>
</organism>
<dbReference type="Proteomes" id="UP000011086">
    <property type="component" value="Unassembled WGS sequence"/>
</dbReference>
<dbReference type="Pfam" id="PF01920">
    <property type="entry name" value="Prefoldin_2"/>
    <property type="match status" value="1"/>
</dbReference>
<comment type="similarity">
    <text evidence="1">Belongs to the prefoldin subunit beta family.</text>
</comment>
<dbReference type="PANTHER" id="PTHR21431">
    <property type="entry name" value="PREFOLDIN SUBUNIT 6"/>
    <property type="match status" value="1"/>
</dbReference>
<evidence type="ECO:0000256" key="2">
    <source>
        <dbReference type="ARBA" id="ARBA00023186"/>
    </source>
</evidence>
<dbReference type="GO" id="GO:0051087">
    <property type="term" value="F:protein-folding chaperone binding"/>
    <property type="evidence" value="ECO:0007669"/>
    <property type="project" value="TreeGrafter"/>
</dbReference>
<dbReference type="PANTHER" id="PTHR21431:SF0">
    <property type="entry name" value="PREFOLDIN SUBUNIT 6"/>
    <property type="match status" value="1"/>
</dbReference>
<protein>
    <recommendedName>
        <fullName evidence="5">Prefoldin subunit 6</fullName>
    </recommendedName>
</protein>
<dbReference type="Gene3D" id="1.10.287.370">
    <property type="match status" value="1"/>
</dbReference>
<dbReference type="EMBL" id="JH793314">
    <property type="protein sequence ID" value="ELQ35710.1"/>
    <property type="molecule type" value="Genomic_DNA"/>
</dbReference>
<evidence type="ECO:0000256" key="1">
    <source>
        <dbReference type="ARBA" id="ARBA00008045"/>
    </source>
</evidence>
<gene>
    <name evidence="4" type="ORF">OOU_Y34scaffold00692g13</name>
</gene>
<dbReference type="GO" id="GO:0006457">
    <property type="term" value="P:protein folding"/>
    <property type="evidence" value="ECO:0007669"/>
    <property type="project" value="InterPro"/>
</dbReference>
<dbReference type="GO" id="GO:0016272">
    <property type="term" value="C:prefoldin complex"/>
    <property type="evidence" value="ECO:0007669"/>
    <property type="project" value="InterPro"/>
</dbReference>
<reference evidence="4" key="1">
    <citation type="journal article" date="2012" name="PLoS Genet.">
        <title>Comparative analysis of the genomes of two field isolates of the rice blast fungus Magnaporthe oryzae.</title>
        <authorList>
            <person name="Xue M."/>
            <person name="Yang J."/>
            <person name="Li Z."/>
            <person name="Hu S."/>
            <person name="Yao N."/>
            <person name="Dean R.A."/>
            <person name="Zhao W."/>
            <person name="Shen M."/>
            <person name="Zhang H."/>
            <person name="Li C."/>
            <person name="Liu L."/>
            <person name="Cao L."/>
            <person name="Xu X."/>
            <person name="Xing Y."/>
            <person name="Hsiang T."/>
            <person name="Zhang Z."/>
            <person name="Xu J.R."/>
            <person name="Peng Y.L."/>
        </authorList>
    </citation>
    <scope>NUCLEOTIDE SEQUENCE</scope>
    <source>
        <strain evidence="4">Y34</strain>
    </source>
</reference>
<feature type="coiled-coil region" evidence="3">
    <location>
        <begin position="91"/>
        <end position="118"/>
    </location>
</feature>
<sequence>MAEIQAKLQSLSDDYKKLQSELDTAVQARQKLEAQLQENLGVQKFIADGPCCIRPQEFEKMKDGETIYKLTGPVLLKQDKVEADSTVKGRIEFIKNEVERLEKQISDGQDKMEKKKGEIIQGGLKMQEQSRDGSSLNDPACPDNLHVGQRLETVKGGVNSAFIGPKRWKSVPSWLRDNGRTGLGGMDANLGLADNGSLRLGFPSGRVVSPASVPKYSGMMPEPIQCREDCVGTT</sequence>